<proteinExistence type="predicted"/>
<protein>
    <recommendedName>
        <fullName evidence="4">Rhomboid family intramembrane serine protease</fullName>
    </recommendedName>
</protein>
<keyword evidence="1" id="KW-1133">Transmembrane helix</keyword>
<evidence type="ECO:0008006" key="4">
    <source>
        <dbReference type="Google" id="ProtNLM"/>
    </source>
</evidence>
<dbReference type="RefSeq" id="WP_289456823.1">
    <property type="nucleotide sequence ID" value="NZ_JAUCGQ010000004.1"/>
</dbReference>
<feature type="transmembrane region" description="Helical" evidence="1">
    <location>
        <begin position="107"/>
        <end position="131"/>
    </location>
</feature>
<feature type="transmembrane region" description="Helical" evidence="1">
    <location>
        <begin position="165"/>
        <end position="181"/>
    </location>
</feature>
<feature type="transmembrane region" description="Helical" evidence="1">
    <location>
        <begin position="187"/>
        <end position="206"/>
    </location>
</feature>
<keyword evidence="1" id="KW-0472">Membrane</keyword>
<gene>
    <name evidence="2" type="ORF">QRT04_16655</name>
</gene>
<dbReference type="EMBL" id="JAUCGQ010000004">
    <property type="protein sequence ID" value="MDM7856572.1"/>
    <property type="molecule type" value="Genomic_DNA"/>
</dbReference>
<keyword evidence="1" id="KW-0812">Transmembrane</keyword>
<accession>A0ABT7SK55</accession>
<organism evidence="2 3">
    <name type="scientific">Cellulomonas alba</name>
    <dbReference type="NCBI Taxonomy" id="3053467"/>
    <lineage>
        <taxon>Bacteria</taxon>
        <taxon>Bacillati</taxon>
        <taxon>Actinomycetota</taxon>
        <taxon>Actinomycetes</taxon>
        <taxon>Micrococcales</taxon>
        <taxon>Cellulomonadaceae</taxon>
        <taxon>Cellulomonas</taxon>
    </lineage>
</organism>
<name>A0ABT7SK55_9CELL</name>
<dbReference type="Proteomes" id="UP001529338">
    <property type="component" value="Unassembled WGS sequence"/>
</dbReference>
<evidence type="ECO:0000313" key="2">
    <source>
        <dbReference type="EMBL" id="MDM7856572.1"/>
    </source>
</evidence>
<evidence type="ECO:0000256" key="1">
    <source>
        <dbReference type="SAM" id="Phobius"/>
    </source>
</evidence>
<keyword evidence="3" id="KW-1185">Reference proteome</keyword>
<reference evidence="2 3" key="1">
    <citation type="submission" date="2023-06" db="EMBL/GenBank/DDBJ databases">
        <title>Cellulomonas sp. MW4 Whole genome sequence.</title>
        <authorList>
            <person name="Park S."/>
        </authorList>
    </citation>
    <scope>NUCLEOTIDE SEQUENCE [LARGE SCALE GENOMIC DNA]</scope>
    <source>
        <strain evidence="2 3">MW4</strain>
    </source>
</reference>
<evidence type="ECO:0000313" key="3">
    <source>
        <dbReference type="Proteomes" id="UP001529338"/>
    </source>
</evidence>
<feature type="transmembrane region" description="Helical" evidence="1">
    <location>
        <begin position="137"/>
        <end position="158"/>
    </location>
</feature>
<comment type="caution">
    <text evidence="2">The sequence shown here is derived from an EMBL/GenBank/DDBJ whole genome shotgun (WGS) entry which is preliminary data.</text>
</comment>
<feature type="transmembrane region" description="Helical" evidence="1">
    <location>
        <begin position="79"/>
        <end position="100"/>
    </location>
</feature>
<sequence>MLVVTAALMVVLLLCGLLLVDGDTIPSRTVPWLAVALGALAVGGVVLQHAWPGATAALDADPARSGWWRHGTAVLLQDAGWPGVVFNVLTLAAVAALVQWHWGWRLALGLVIGGAAVPVLVGAVAGAVAGSQDARDWAGSSGLTFFLAGSLAGAALVVGHAGARALGVLAGVVGLAAWLWLADAHGLVAVEGLVVGAMCAGVSAAVRRRRRLVDAATSEPRAVGERSAA</sequence>